<comment type="similarity">
    <text evidence="2">Belongs to the class-V pyridoxal-phosphate-dependent aminotransferase family. NifS/IscS subfamily.</text>
</comment>
<name>A0A840DG64_9MICO</name>
<sequence length="407" mass="43045">MNGKGNKLRAYFDHAATSPMPEEVLAAYTTALRAVGNPASQHADGQRTREILEAAREKLARGMAVTPAEVIFTAGGTEAVNLGIKGLYWVRNKDAKRPVILAAMAEHNATIDTVEWLAKTQGAVVQWLPVDSRGYLSPEVLEQHILQHGAANIALLTVMWVNNEIGTVQPVPELAALAKQHGIPTHTDAVAALGHLDIRHSGVAAMSLSAHKIGGIVSSGALILARDTQVEALLHGGSQQRARSGSQDAAAATAFAAAFELAHTQWDSKEKHLAQLQQRLISEIKAIDPTAVLRGATPVAPQQLQAGQRPPRVYNNVHFTFPGLQGDSLLFLLDMAGVSVSTGSACSAGVIQVSHVMTAIGLSEQEAAGAIRFSYHDRTTEAEVQLLLEALPAALIAARKAGYTVAG</sequence>
<dbReference type="InterPro" id="IPR015422">
    <property type="entry name" value="PyrdxlP-dep_Trfase_small"/>
</dbReference>
<evidence type="ECO:0000256" key="6">
    <source>
        <dbReference type="ARBA" id="ARBA00023004"/>
    </source>
</evidence>
<dbReference type="InterPro" id="IPR015421">
    <property type="entry name" value="PyrdxlP-dep_Trfase_major"/>
</dbReference>
<protein>
    <submittedName>
        <fullName evidence="10">Cysteine desulfurase</fullName>
        <ecNumber evidence="10">2.8.1.7</ecNumber>
    </submittedName>
</protein>
<evidence type="ECO:0000256" key="4">
    <source>
        <dbReference type="ARBA" id="ARBA00022723"/>
    </source>
</evidence>
<dbReference type="Gene3D" id="3.90.1150.10">
    <property type="entry name" value="Aspartate Aminotransferase, domain 1"/>
    <property type="match status" value="1"/>
</dbReference>
<comment type="cofactor">
    <cofactor evidence="1">
        <name>pyridoxal 5'-phosphate</name>
        <dbReference type="ChEBI" id="CHEBI:597326"/>
    </cofactor>
</comment>
<dbReference type="RefSeq" id="WP_343048694.1">
    <property type="nucleotide sequence ID" value="NZ_JACIFD010000001.1"/>
</dbReference>
<dbReference type="GO" id="GO:0031071">
    <property type="term" value="F:cysteine desulfurase activity"/>
    <property type="evidence" value="ECO:0007669"/>
    <property type="project" value="UniProtKB-EC"/>
</dbReference>
<evidence type="ECO:0000259" key="9">
    <source>
        <dbReference type="Pfam" id="PF00266"/>
    </source>
</evidence>
<keyword evidence="11" id="KW-1185">Reference proteome</keyword>
<dbReference type="Pfam" id="PF00266">
    <property type="entry name" value="Aminotran_5"/>
    <property type="match status" value="1"/>
</dbReference>
<dbReference type="Gene3D" id="3.40.640.10">
    <property type="entry name" value="Type I PLP-dependent aspartate aminotransferase-like (Major domain)"/>
    <property type="match status" value="1"/>
</dbReference>
<dbReference type="GO" id="GO:0051536">
    <property type="term" value="F:iron-sulfur cluster binding"/>
    <property type="evidence" value="ECO:0007669"/>
    <property type="project" value="UniProtKB-KW"/>
</dbReference>
<evidence type="ECO:0000256" key="8">
    <source>
        <dbReference type="ARBA" id="ARBA00050776"/>
    </source>
</evidence>
<dbReference type="InterPro" id="IPR000192">
    <property type="entry name" value="Aminotrans_V_dom"/>
</dbReference>
<proteinExistence type="inferred from homology"/>
<keyword evidence="4" id="KW-0479">Metal-binding</keyword>
<gene>
    <name evidence="10" type="ORF">F5897_000051</name>
</gene>
<evidence type="ECO:0000313" key="10">
    <source>
        <dbReference type="EMBL" id="MBB4070775.1"/>
    </source>
</evidence>
<keyword evidence="7" id="KW-0411">Iron-sulfur</keyword>
<dbReference type="PANTHER" id="PTHR11601">
    <property type="entry name" value="CYSTEINE DESULFURYLASE FAMILY MEMBER"/>
    <property type="match status" value="1"/>
</dbReference>
<evidence type="ECO:0000256" key="7">
    <source>
        <dbReference type="ARBA" id="ARBA00023014"/>
    </source>
</evidence>
<evidence type="ECO:0000256" key="1">
    <source>
        <dbReference type="ARBA" id="ARBA00001933"/>
    </source>
</evidence>
<dbReference type="EMBL" id="JACIFD010000001">
    <property type="protein sequence ID" value="MBB4070775.1"/>
    <property type="molecule type" value="Genomic_DNA"/>
</dbReference>
<dbReference type="InterPro" id="IPR015424">
    <property type="entry name" value="PyrdxlP-dep_Trfase"/>
</dbReference>
<comment type="catalytic activity">
    <reaction evidence="8">
        <text>(sulfur carrier)-H + L-cysteine = (sulfur carrier)-SH + L-alanine</text>
        <dbReference type="Rhea" id="RHEA:43892"/>
        <dbReference type="Rhea" id="RHEA-COMP:14737"/>
        <dbReference type="Rhea" id="RHEA-COMP:14739"/>
        <dbReference type="ChEBI" id="CHEBI:29917"/>
        <dbReference type="ChEBI" id="CHEBI:35235"/>
        <dbReference type="ChEBI" id="CHEBI:57972"/>
        <dbReference type="ChEBI" id="CHEBI:64428"/>
        <dbReference type="EC" id="2.8.1.7"/>
    </reaction>
</comment>
<evidence type="ECO:0000256" key="2">
    <source>
        <dbReference type="ARBA" id="ARBA00006490"/>
    </source>
</evidence>
<evidence type="ECO:0000256" key="3">
    <source>
        <dbReference type="ARBA" id="ARBA00022679"/>
    </source>
</evidence>
<dbReference type="Gene3D" id="1.10.260.50">
    <property type="match status" value="1"/>
</dbReference>
<feature type="domain" description="Aminotransferase class V" evidence="9">
    <location>
        <begin position="11"/>
        <end position="387"/>
    </location>
</feature>
<evidence type="ECO:0000256" key="5">
    <source>
        <dbReference type="ARBA" id="ARBA00022898"/>
    </source>
</evidence>
<keyword evidence="6" id="KW-0408">Iron</keyword>
<evidence type="ECO:0000313" key="11">
    <source>
        <dbReference type="Proteomes" id="UP000571183"/>
    </source>
</evidence>
<accession>A0A840DG64</accession>
<dbReference type="PANTHER" id="PTHR11601:SF34">
    <property type="entry name" value="CYSTEINE DESULFURASE"/>
    <property type="match status" value="1"/>
</dbReference>
<dbReference type="PIRSF" id="PIRSF005572">
    <property type="entry name" value="NifS"/>
    <property type="match status" value="1"/>
</dbReference>
<keyword evidence="5" id="KW-0663">Pyridoxal phosphate</keyword>
<dbReference type="SUPFAM" id="SSF53383">
    <property type="entry name" value="PLP-dependent transferases"/>
    <property type="match status" value="1"/>
</dbReference>
<dbReference type="Proteomes" id="UP000571183">
    <property type="component" value="Unassembled WGS sequence"/>
</dbReference>
<dbReference type="EC" id="2.8.1.7" evidence="10"/>
<dbReference type="AlphaFoldDB" id="A0A840DG64"/>
<comment type="caution">
    <text evidence="10">The sequence shown here is derived from an EMBL/GenBank/DDBJ whole genome shotgun (WGS) entry which is preliminary data.</text>
</comment>
<reference evidence="10" key="1">
    <citation type="submission" date="2020-08" db="EMBL/GenBank/DDBJ databases">
        <title>Sequencing the genomes of 1000 actinobacteria strains.</title>
        <authorList>
            <person name="Klenk H.-P."/>
        </authorList>
    </citation>
    <scope>NUCLEOTIDE SEQUENCE [LARGE SCALE GENOMIC DNA]</scope>
    <source>
        <strain evidence="10">DSM 27064</strain>
    </source>
</reference>
<dbReference type="InterPro" id="IPR016454">
    <property type="entry name" value="Cysteine_dSase"/>
</dbReference>
<organism evidence="10 11">
    <name type="scientific">Canibacter oris</name>
    <dbReference type="NCBI Taxonomy" id="1365628"/>
    <lineage>
        <taxon>Bacteria</taxon>
        <taxon>Bacillati</taxon>
        <taxon>Actinomycetota</taxon>
        <taxon>Actinomycetes</taxon>
        <taxon>Micrococcales</taxon>
        <taxon>Microbacteriaceae</taxon>
        <taxon>Canibacter</taxon>
    </lineage>
</organism>
<dbReference type="GO" id="GO:0046872">
    <property type="term" value="F:metal ion binding"/>
    <property type="evidence" value="ECO:0007669"/>
    <property type="project" value="UniProtKB-KW"/>
</dbReference>
<keyword evidence="3 10" id="KW-0808">Transferase</keyword>